<evidence type="ECO:0000256" key="3">
    <source>
        <dbReference type="ARBA" id="ARBA00022603"/>
    </source>
</evidence>
<dbReference type="GO" id="GO:0035657">
    <property type="term" value="C:eRF1 methyltransferase complex"/>
    <property type="evidence" value="ECO:0007669"/>
    <property type="project" value="TreeGrafter"/>
</dbReference>
<dbReference type="STRING" id="74557.A0A1W0A4E2"/>
<dbReference type="InterPro" id="IPR007848">
    <property type="entry name" value="Small_mtfrase_dom"/>
</dbReference>
<keyword evidence="3" id="KW-0489">Methyltransferase</keyword>
<evidence type="ECO:0000313" key="8">
    <source>
        <dbReference type="EMBL" id="OQS05041.1"/>
    </source>
</evidence>
<feature type="domain" description="Methyltransferase small" evidence="7">
    <location>
        <begin position="35"/>
        <end position="122"/>
    </location>
</feature>
<dbReference type="GO" id="GO:0003676">
    <property type="term" value="F:nucleic acid binding"/>
    <property type="evidence" value="ECO:0007669"/>
    <property type="project" value="InterPro"/>
</dbReference>
<evidence type="ECO:0000259" key="7">
    <source>
        <dbReference type="Pfam" id="PF05175"/>
    </source>
</evidence>
<evidence type="ECO:0000256" key="1">
    <source>
        <dbReference type="ARBA" id="ARBA00004123"/>
    </source>
</evidence>
<keyword evidence="4" id="KW-0808">Transferase</keyword>
<protein>
    <recommendedName>
        <fullName evidence="7">Methyltransferase small domain-containing protein</fullName>
    </recommendedName>
</protein>
<proteinExistence type="inferred from homology"/>
<sequence>MAQVPTTQDALGDVYEPAEDTYLFLDAIQDEKVYLSTLNPNIVLELGPGSGVVGVYTMNLLKSQGIPAILMAIDINQEATACTKKTAQLNNVVNIEIVRMDLLTQLQLRKQVDVLLFNPPYVPTPSEEVGSIGIEAAWAGGINGREVIDRLLPIVKNILSDTGVFYMVIVAENRPKDIARIMSANGFNTTVVRSRQAFNERLSILKFTRMASETL</sequence>
<dbReference type="Gene3D" id="3.40.50.150">
    <property type="entry name" value="Vaccinia Virus protein VP39"/>
    <property type="match status" value="1"/>
</dbReference>
<dbReference type="PANTHER" id="PTHR45875">
    <property type="entry name" value="METHYLTRANSFERASE N6AMT1"/>
    <property type="match status" value="1"/>
</dbReference>
<dbReference type="PROSITE" id="PS00092">
    <property type="entry name" value="N6_MTASE"/>
    <property type="match status" value="1"/>
</dbReference>
<dbReference type="NCBIfam" id="TIGR00537">
    <property type="entry name" value="hemK_rel_arch"/>
    <property type="match status" value="1"/>
</dbReference>
<dbReference type="Proteomes" id="UP000243217">
    <property type="component" value="Unassembled WGS sequence"/>
</dbReference>
<evidence type="ECO:0000256" key="2">
    <source>
        <dbReference type="ARBA" id="ARBA00006149"/>
    </source>
</evidence>
<dbReference type="GO" id="GO:0008757">
    <property type="term" value="F:S-adenosylmethionine-dependent methyltransferase activity"/>
    <property type="evidence" value="ECO:0007669"/>
    <property type="project" value="TreeGrafter"/>
</dbReference>
<dbReference type="OrthoDB" id="406152at2759"/>
<dbReference type="InterPro" id="IPR029063">
    <property type="entry name" value="SAM-dependent_MTases_sf"/>
</dbReference>
<dbReference type="GO" id="GO:0005634">
    <property type="term" value="C:nucleus"/>
    <property type="evidence" value="ECO:0007669"/>
    <property type="project" value="UniProtKB-SubCell"/>
</dbReference>
<dbReference type="InterPro" id="IPR052190">
    <property type="entry name" value="Euk-Arch_PrmC-MTase"/>
</dbReference>
<organism evidence="8 9">
    <name type="scientific">Thraustotheca clavata</name>
    <dbReference type="NCBI Taxonomy" id="74557"/>
    <lineage>
        <taxon>Eukaryota</taxon>
        <taxon>Sar</taxon>
        <taxon>Stramenopiles</taxon>
        <taxon>Oomycota</taxon>
        <taxon>Saprolegniomycetes</taxon>
        <taxon>Saprolegniales</taxon>
        <taxon>Achlyaceae</taxon>
        <taxon>Thraustotheca</taxon>
    </lineage>
</organism>
<dbReference type="InterPro" id="IPR004557">
    <property type="entry name" value="PrmC-related"/>
</dbReference>
<evidence type="ECO:0000256" key="5">
    <source>
        <dbReference type="ARBA" id="ARBA00022691"/>
    </source>
</evidence>
<comment type="caution">
    <text evidence="8">The sequence shown here is derived from an EMBL/GenBank/DDBJ whole genome shotgun (WGS) entry which is preliminary data.</text>
</comment>
<dbReference type="AlphaFoldDB" id="A0A1W0A4E2"/>
<accession>A0A1W0A4E2</accession>
<dbReference type="SUPFAM" id="SSF53335">
    <property type="entry name" value="S-adenosyl-L-methionine-dependent methyltransferases"/>
    <property type="match status" value="1"/>
</dbReference>
<keyword evidence="5" id="KW-0949">S-adenosyl-L-methionine</keyword>
<gene>
    <name evidence="8" type="ORF">THRCLA_02773</name>
</gene>
<evidence type="ECO:0000256" key="6">
    <source>
        <dbReference type="ARBA" id="ARBA00023242"/>
    </source>
</evidence>
<evidence type="ECO:0000256" key="4">
    <source>
        <dbReference type="ARBA" id="ARBA00022679"/>
    </source>
</evidence>
<keyword evidence="6" id="KW-0539">Nucleus</keyword>
<dbReference type="InterPro" id="IPR002052">
    <property type="entry name" value="DNA_methylase_N6_adenine_CS"/>
</dbReference>
<dbReference type="FunFam" id="3.40.50.150:FF:000077">
    <property type="entry name" value="HemK methyltransferase family member 2"/>
    <property type="match status" value="1"/>
</dbReference>
<dbReference type="GO" id="GO:0032259">
    <property type="term" value="P:methylation"/>
    <property type="evidence" value="ECO:0007669"/>
    <property type="project" value="UniProtKB-KW"/>
</dbReference>
<dbReference type="Pfam" id="PF05175">
    <property type="entry name" value="MTS"/>
    <property type="match status" value="1"/>
</dbReference>
<dbReference type="CDD" id="cd02440">
    <property type="entry name" value="AdoMet_MTases"/>
    <property type="match status" value="1"/>
</dbReference>
<dbReference type="GO" id="GO:0008276">
    <property type="term" value="F:protein methyltransferase activity"/>
    <property type="evidence" value="ECO:0007669"/>
    <property type="project" value="TreeGrafter"/>
</dbReference>
<dbReference type="EMBL" id="JNBS01000514">
    <property type="protein sequence ID" value="OQS05041.1"/>
    <property type="molecule type" value="Genomic_DNA"/>
</dbReference>
<reference evidence="8 9" key="1">
    <citation type="journal article" date="2014" name="Genome Biol. Evol.">
        <title>The secreted proteins of Achlya hypogyna and Thraustotheca clavata identify the ancestral oomycete secretome and reveal gene acquisitions by horizontal gene transfer.</title>
        <authorList>
            <person name="Misner I."/>
            <person name="Blouin N."/>
            <person name="Leonard G."/>
            <person name="Richards T.A."/>
            <person name="Lane C.E."/>
        </authorList>
    </citation>
    <scope>NUCLEOTIDE SEQUENCE [LARGE SCALE GENOMIC DNA]</scope>
    <source>
        <strain evidence="8 9">ATCC 34112</strain>
    </source>
</reference>
<dbReference type="PANTHER" id="PTHR45875:SF1">
    <property type="entry name" value="METHYLTRANSFERASE N6AMT1"/>
    <property type="match status" value="1"/>
</dbReference>
<keyword evidence="9" id="KW-1185">Reference proteome</keyword>
<evidence type="ECO:0000313" key="9">
    <source>
        <dbReference type="Proteomes" id="UP000243217"/>
    </source>
</evidence>
<name>A0A1W0A4E2_9STRA</name>
<comment type="subcellular location">
    <subcellularLocation>
        <location evidence="1">Nucleus</location>
    </subcellularLocation>
</comment>
<comment type="similarity">
    <text evidence="2">Belongs to the eukaryotic/archaeal PrmC-related family.</text>
</comment>